<sequence>MEILKLTIEFLDKKNFHQNKIFSEKIEYDFGKKTLITSYNEENSKGKTSLLRFLLYALGYKIPHTDGMNIYKFKTTLILTINGKQFELLRGDDMQYINNSPHNSELPMISTILKINSLSLSNALLGCYYIDQEKGWTLFNRGLVIGRINFNIERFFLSIKNEDSFKELIIKSENLEREINQIKKIEDILANDYAYTSEVDSSCEIDETSYRHFLEQKQDLDSTRHDIYLKNKEKKELDMILKNNEEFIQKNRAV</sequence>
<keyword evidence="1" id="KW-0175">Coiled coil</keyword>
<evidence type="ECO:0000313" key="2">
    <source>
        <dbReference type="EMBL" id="EGQ76511.1"/>
    </source>
</evidence>
<evidence type="ECO:0000313" key="3">
    <source>
        <dbReference type="Proteomes" id="UP000005392"/>
    </source>
</evidence>
<dbReference type="AlphaFoldDB" id="F9ERP9"/>
<dbReference type="PATRIC" id="fig|997347.4.peg.2305"/>
<reference evidence="2 3" key="1">
    <citation type="submission" date="2011-05" db="EMBL/GenBank/DDBJ databases">
        <authorList>
            <person name="Muzny D."/>
            <person name="Qin X."/>
            <person name="Deng J."/>
            <person name="Jiang H."/>
            <person name="Liu Y."/>
            <person name="Qu J."/>
            <person name="Song X.-Z."/>
            <person name="Zhang L."/>
            <person name="Thornton R."/>
            <person name="Coyle M."/>
            <person name="Francisco L."/>
            <person name="Jackson L."/>
            <person name="Javaid M."/>
            <person name="Korchina V."/>
            <person name="Kovar C."/>
            <person name="Mata R."/>
            <person name="Mathew T."/>
            <person name="Ngo R."/>
            <person name="Nguyen L."/>
            <person name="Nguyen N."/>
            <person name="Okwuonu G."/>
            <person name="Ongeri F."/>
            <person name="Pham C."/>
            <person name="Simmons D."/>
            <person name="Wilczek-Boney K."/>
            <person name="Hale W."/>
            <person name="Jakkamsetti A."/>
            <person name="Pham P."/>
            <person name="Ruth R."/>
            <person name="San Lucas F."/>
            <person name="Warren J."/>
            <person name="Zhang J."/>
            <person name="Zhao Z."/>
            <person name="Zhou C."/>
            <person name="Zhu D."/>
            <person name="Lee S."/>
            <person name="Bess C."/>
            <person name="Blankenburg K."/>
            <person name="Forbes L."/>
            <person name="Fu Q."/>
            <person name="Gubbala S."/>
            <person name="Hirani K."/>
            <person name="Jayaseelan J.C."/>
            <person name="Lara F."/>
            <person name="Munidasa M."/>
            <person name="Palculict T."/>
            <person name="Patil S."/>
            <person name="Pu L.-L."/>
            <person name="Saada N."/>
            <person name="Tang L."/>
            <person name="Weissenberger G."/>
            <person name="Zhu Y."/>
            <person name="Hemphill L."/>
            <person name="Shang Y."/>
            <person name="Youmans B."/>
            <person name="Ayvaz T."/>
            <person name="Ross M."/>
            <person name="Santibanez J."/>
            <person name="Aqrawi P."/>
            <person name="Gross S."/>
            <person name="Joshi V."/>
            <person name="Fowler G."/>
            <person name="Nazareth L."/>
            <person name="Reid J."/>
            <person name="Worley K."/>
            <person name="Petrosino J."/>
            <person name="Highlander S."/>
            <person name="Gibbs R."/>
        </authorList>
    </citation>
    <scope>NUCLEOTIDE SEQUENCE [LARGE SCALE GENOMIC DNA]</scope>
    <source>
        <strain evidence="2 3">ATCC 51191</strain>
    </source>
</reference>
<gene>
    <name evidence="2" type="ORF">HMPREF9094_2604</name>
</gene>
<feature type="coiled-coil region" evidence="1">
    <location>
        <begin position="165"/>
        <end position="192"/>
    </location>
</feature>
<organism evidence="2 3">
    <name type="scientific">Fusobacterium animalis ATCC 51191</name>
    <dbReference type="NCBI Taxonomy" id="997347"/>
    <lineage>
        <taxon>Bacteria</taxon>
        <taxon>Fusobacteriati</taxon>
        <taxon>Fusobacteriota</taxon>
        <taxon>Fusobacteriia</taxon>
        <taxon>Fusobacteriales</taxon>
        <taxon>Fusobacteriaceae</taxon>
        <taxon>Fusobacterium</taxon>
    </lineage>
</organism>
<comment type="caution">
    <text evidence="2">The sequence shown here is derived from an EMBL/GenBank/DDBJ whole genome shotgun (WGS) entry which is preliminary data.</text>
</comment>
<protein>
    <submittedName>
        <fullName evidence="2">Uncharacterized protein</fullName>
    </submittedName>
</protein>
<accession>F9ERP9</accession>
<dbReference type="Proteomes" id="UP000005392">
    <property type="component" value="Unassembled WGS sequence"/>
</dbReference>
<dbReference type="EMBL" id="AFQD01000627">
    <property type="protein sequence ID" value="EGQ76511.1"/>
    <property type="molecule type" value="Genomic_DNA"/>
</dbReference>
<evidence type="ECO:0000256" key="1">
    <source>
        <dbReference type="SAM" id="Coils"/>
    </source>
</evidence>
<proteinExistence type="predicted"/>
<dbReference type="HOGENOM" id="CLU_1093061_0_0_0"/>
<keyword evidence="3" id="KW-1185">Reference proteome</keyword>
<name>F9ERP9_9FUSO</name>